<dbReference type="EMBL" id="MHKZ01000005">
    <property type="protein sequence ID" value="OGZ01184.1"/>
    <property type="molecule type" value="Genomic_DNA"/>
</dbReference>
<sequence length="579" mass="67888">MQNSETKICQNCKQNFTVEPEDFDFYAKMKVSSSAQGFGRTMPPPTFCPQCRLQRRLAFFNIFSLYKRPCDLCKRDFISMYPADSPYTVYCPKCWWGDNWDVFEYGRDYDFSRPFFEQFKELWLKTPILGISVDIPTMETSPYVNHAGHLKNSYLLFHADYVEDSAYGFEVFHSKTVFDCSNLGFCELSYDLMHAYKTAHSIGSWDMNESINCAFLRDSENCQDCFASANLKNKKYHIFNTPYSKEDYFNEIKKWDLGSYKTYQEIKKLAQEHWKKFPPKPIYEKFNTNSDGNRVYQSKNCKNSFEVAGIEDSKYLMMMDQPPTKDCYDVSSWGNNMSRSYECCNVGEDVSGARFSNESGLGLMDAEYCKLSTGGKHHFGCVSVIKGDFIIFNKKYSEEEYRKLREKIIAQMNEINYVDKNGNVYKYGEFFPPEISPFAYNETIANKFFPLSKEEILTKGYRWRDPELHSYKITKYPKDLPDHIKDASDEILKEVIACADCNRGFRIVRMELDFLRRMNLPLPRECPFCRIGKKFDEWVKESKLVKRVCDKCGAEFESPHTEQDCPKILCKKCWLQEVV</sequence>
<protein>
    <submittedName>
        <fullName evidence="1">Uncharacterized protein</fullName>
    </submittedName>
</protein>
<comment type="caution">
    <text evidence="1">The sequence shown here is derived from an EMBL/GenBank/DDBJ whole genome shotgun (WGS) entry which is preliminary data.</text>
</comment>
<proteinExistence type="predicted"/>
<dbReference type="Proteomes" id="UP000176287">
    <property type="component" value="Unassembled WGS sequence"/>
</dbReference>
<dbReference type="STRING" id="1798649.A3B13_03705"/>
<dbReference type="AlphaFoldDB" id="A0A1G2CIC8"/>
<accession>A0A1G2CIC8</accession>
<organism evidence="1 2">
    <name type="scientific">Candidatus Liptonbacteria bacterium RIFCSPLOWO2_01_FULL_45_15</name>
    <dbReference type="NCBI Taxonomy" id="1798649"/>
    <lineage>
        <taxon>Bacteria</taxon>
        <taxon>Candidatus Liptoniibacteriota</taxon>
    </lineage>
</organism>
<reference evidence="1 2" key="1">
    <citation type="journal article" date="2016" name="Nat. Commun.">
        <title>Thousands of microbial genomes shed light on interconnected biogeochemical processes in an aquifer system.</title>
        <authorList>
            <person name="Anantharaman K."/>
            <person name="Brown C.T."/>
            <person name="Hug L.A."/>
            <person name="Sharon I."/>
            <person name="Castelle C.J."/>
            <person name="Probst A.J."/>
            <person name="Thomas B.C."/>
            <person name="Singh A."/>
            <person name="Wilkins M.J."/>
            <person name="Karaoz U."/>
            <person name="Brodie E.L."/>
            <person name="Williams K.H."/>
            <person name="Hubbard S.S."/>
            <person name="Banfield J.F."/>
        </authorList>
    </citation>
    <scope>NUCLEOTIDE SEQUENCE [LARGE SCALE GENOMIC DNA]</scope>
</reference>
<name>A0A1G2CIC8_9BACT</name>
<evidence type="ECO:0000313" key="2">
    <source>
        <dbReference type="Proteomes" id="UP000176287"/>
    </source>
</evidence>
<gene>
    <name evidence="1" type="ORF">A3B13_03705</name>
</gene>
<evidence type="ECO:0000313" key="1">
    <source>
        <dbReference type="EMBL" id="OGZ01184.1"/>
    </source>
</evidence>